<evidence type="ECO:0000256" key="1">
    <source>
        <dbReference type="ARBA" id="ARBA00022723"/>
    </source>
</evidence>
<dbReference type="EMBL" id="CAJNYU010001458">
    <property type="protein sequence ID" value="CAF3441117.1"/>
    <property type="molecule type" value="Genomic_DNA"/>
</dbReference>
<dbReference type="FunFam" id="4.10.1000.10:FF:000022">
    <property type="entry name" value="Zinc finger CCCH domain-containing protein 7"/>
    <property type="match status" value="1"/>
</dbReference>
<reference evidence="7" key="1">
    <citation type="submission" date="2021-02" db="EMBL/GenBank/DDBJ databases">
        <authorList>
            <person name="Nowell W R."/>
        </authorList>
    </citation>
    <scope>NUCLEOTIDE SEQUENCE</scope>
</reference>
<keyword evidence="1 5" id="KW-0479">Metal-binding</keyword>
<organism evidence="7 8">
    <name type="scientific">Rotaria socialis</name>
    <dbReference type="NCBI Taxonomy" id="392032"/>
    <lineage>
        <taxon>Eukaryota</taxon>
        <taxon>Metazoa</taxon>
        <taxon>Spiralia</taxon>
        <taxon>Gnathifera</taxon>
        <taxon>Rotifera</taxon>
        <taxon>Eurotatoria</taxon>
        <taxon>Bdelloidea</taxon>
        <taxon>Philodinida</taxon>
        <taxon>Philodinidae</taxon>
        <taxon>Rotaria</taxon>
    </lineage>
</organism>
<proteinExistence type="predicted"/>
<dbReference type="InterPro" id="IPR036855">
    <property type="entry name" value="Znf_CCCH_sf"/>
</dbReference>
<gene>
    <name evidence="7" type="ORF">FME351_LOCUS12664</name>
</gene>
<dbReference type="GO" id="GO:0005634">
    <property type="term" value="C:nucleus"/>
    <property type="evidence" value="ECO:0007669"/>
    <property type="project" value="TreeGrafter"/>
</dbReference>
<dbReference type="Gene3D" id="4.10.1000.10">
    <property type="entry name" value="Zinc finger, CCCH-type"/>
    <property type="match status" value="2"/>
</dbReference>
<sequence length="386" mass="44197">MELSYHQPYSHQTRFKVIHSTTTLIKLPKTIPNISIVNRPTSQFKLIRHAAKQEKIINPQKPTIIRAKSIDKPSAIIAKSIGNKYKWMRTSLKYRDSNSFKLDHRKVLSPSLRNGRVSKRKPRASLSKCLVRIRGVKFHTNPNGKCLQRLTSDSDTSKILSSSIPIKKVERPTIARANILLQRSIQISNGNYRLRNVKNKLLTLTKKKNCIYFNRFGKCHRGDKCPFIHDRTRIAVCTQFLNGRCKNSSCLYSHELTPGKVPTCSYFIKGACGQDNCPYAHSYVGHDAQICEDFVQGFCAKATECAKQHVLLCPHFESTGRCPRGKHCHLTHRRKRNENNILKIKSKPVEESFLLSNVMPAYIPLNREIEKKSPHIELKLKPSFLS</sequence>
<dbReference type="PROSITE" id="PS50103">
    <property type="entry name" value="ZF_C3H1"/>
    <property type="match status" value="4"/>
</dbReference>
<dbReference type="Proteomes" id="UP000663869">
    <property type="component" value="Unassembled WGS sequence"/>
</dbReference>
<evidence type="ECO:0000256" key="3">
    <source>
        <dbReference type="ARBA" id="ARBA00022771"/>
    </source>
</evidence>
<evidence type="ECO:0000313" key="7">
    <source>
        <dbReference type="EMBL" id="CAF3441117.1"/>
    </source>
</evidence>
<comment type="caution">
    <text evidence="7">The sequence shown here is derived from an EMBL/GenBank/DDBJ whole genome shotgun (WGS) entry which is preliminary data.</text>
</comment>
<feature type="domain" description="C3H1-type" evidence="6">
    <location>
        <begin position="258"/>
        <end position="284"/>
    </location>
</feature>
<dbReference type="PANTHER" id="PTHR46156">
    <property type="entry name" value="CCCH ZINGC FINGER"/>
    <property type="match status" value="1"/>
</dbReference>
<name>A0A818DDP4_9BILA</name>
<accession>A0A818DDP4</accession>
<feature type="domain" description="C3H1-type" evidence="6">
    <location>
        <begin position="307"/>
        <end position="335"/>
    </location>
</feature>
<evidence type="ECO:0000313" key="8">
    <source>
        <dbReference type="Proteomes" id="UP000663869"/>
    </source>
</evidence>
<feature type="domain" description="C3H1-type" evidence="6">
    <location>
        <begin position="204"/>
        <end position="232"/>
    </location>
</feature>
<evidence type="ECO:0000259" key="6">
    <source>
        <dbReference type="PROSITE" id="PS50103"/>
    </source>
</evidence>
<keyword evidence="3 5" id="KW-0863">Zinc-finger</keyword>
<evidence type="ECO:0000256" key="5">
    <source>
        <dbReference type="PROSITE-ProRule" id="PRU00723"/>
    </source>
</evidence>
<protein>
    <recommendedName>
        <fullName evidence="6">C3H1-type domain-containing protein</fullName>
    </recommendedName>
</protein>
<dbReference type="PANTHER" id="PTHR46156:SF1">
    <property type="entry name" value="ZINC FINGER CCCH DOMAIN-CONTAINING PROTEIN 3"/>
    <property type="match status" value="1"/>
</dbReference>
<dbReference type="InterPro" id="IPR000571">
    <property type="entry name" value="Znf_CCCH"/>
</dbReference>
<evidence type="ECO:0000256" key="4">
    <source>
        <dbReference type="ARBA" id="ARBA00022833"/>
    </source>
</evidence>
<dbReference type="SMART" id="SM00356">
    <property type="entry name" value="ZnF_C3H1"/>
    <property type="match status" value="5"/>
</dbReference>
<feature type="zinc finger region" description="C3H1-type" evidence="5">
    <location>
        <begin position="307"/>
        <end position="335"/>
    </location>
</feature>
<feature type="zinc finger region" description="C3H1-type" evidence="5">
    <location>
        <begin position="258"/>
        <end position="284"/>
    </location>
</feature>
<dbReference type="SUPFAM" id="SSF90229">
    <property type="entry name" value="CCCH zinc finger"/>
    <property type="match status" value="1"/>
</dbReference>
<feature type="zinc finger region" description="C3H1-type" evidence="5">
    <location>
        <begin position="236"/>
        <end position="257"/>
    </location>
</feature>
<dbReference type="GO" id="GO:0008270">
    <property type="term" value="F:zinc ion binding"/>
    <property type="evidence" value="ECO:0007669"/>
    <property type="project" value="UniProtKB-KW"/>
</dbReference>
<feature type="zinc finger region" description="C3H1-type" evidence="5">
    <location>
        <begin position="204"/>
        <end position="232"/>
    </location>
</feature>
<dbReference type="Pfam" id="PF00642">
    <property type="entry name" value="zf-CCCH"/>
    <property type="match status" value="1"/>
</dbReference>
<evidence type="ECO:0000256" key="2">
    <source>
        <dbReference type="ARBA" id="ARBA00022737"/>
    </source>
</evidence>
<feature type="domain" description="C3H1-type" evidence="6">
    <location>
        <begin position="236"/>
        <end position="257"/>
    </location>
</feature>
<keyword evidence="4 5" id="KW-0862">Zinc</keyword>
<keyword evidence="2" id="KW-0677">Repeat</keyword>
<dbReference type="AlphaFoldDB" id="A0A818DDP4"/>